<sequence length="946" mass="105368">MNNQDVRVLLERLNDRTATAIEDAAAFASTRTHYEITIEHLMIKMLEDGNGDLELIFDFFGIDVDKLWQDMLENLSRQRANNTGKPSFSPLLFQWFERAWTAATLYYDENRIRSAMLLDALIQLSPLLPGTSFNELDGISLDKLRSQYTVIVDGSSEAQKDNRFNISADEADEVLVPKETKSTSKTSANQNAESALSRFTENVTFKAASGKIDPVLGRDEEIRLMIDILSRRRKNNPILVGEPGVGKTALVEGFALRIAHETVPDDLKGVQVHTLDLGLLQAGAGVKGEFEKRLKQVITEVKDSAIPIIMFIDEAHTLIGAGGEAGMSDAANLLKPALARGELRTIAATTWSEYKKYFERDAALERRFQVVKVEEPTIENAIVMLNGLKVHYQTHHGILITDDAVETAVHLSSRYITGRFLPDKAIDLLDTAAARIRMGQAAKPASIESAESHVEYIERRLDHLASEQKNGLEVNEALKLQLENDLEETKSKLATQLEQWEKERELVGNIQEHREQLTSKYKENIDENDPNIVELKSNSLKIRVSLAQLQGESPMVQAEVNGAAIAEIIADWTGVPVGKMVKNDLVSLMELEERLRLRVIGQDDAISAIARSIRTSKAGLSNDETPLGVFLLAGPSGVGKTETARLIADEMFGSERSLITINMSEYQEAHTVSQLKGSPPGYVGYGEGGILTEAVRKKPYSLVLLDEVEKAHADVMNLFYQVFDRGFMRDGEGREIDFKNTIIIMTSNLGTNEIVDAFIPDDELEVDSSQEREELEPPELESSLENDSVEIEKKPWQEPTLSQLKEIIQPALLMHFAPALLGRMQVIPYRPLNLEALQAIVAIKLDAVAQRIHKAHNIAMRCEPSVFKYLADQCTQPETGARFINALIEQQLLPEISRSLLQFMADDDIPDVLSLELDDQGQMSVLFSDLMAEDDDTVVAEEEVNA</sequence>
<dbReference type="PROSITE" id="PS00870">
    <property type="entry name" value="CLPAB_1"/>
    <property type="match status" value="1"/>
</dbReference>
<dbReference type="InterPro" id="IPR001270">
    <property type="entry name" value="ClpA/B"/>
</dbReference>
<keyword evidence="1" id="KW-0677">Repeat</keyword>
<proteinExistence type="predicted"/>
<dbReference type="CDD" id="cd19499">
    <property type="entry name" value="RecA-like_ClpB_Hsp104-like"/>
    <property type="match status" value="1"/>
</dbReference>
<dbReference type="EMBL" id="UOFS01000013">
    <property type="protein sequence ID" value="VAW92927.1"/>
    <property type="molecule type" value="Genomic_DNA"/>
</dbReference>
<dbReference type="SUPFAM" id="SSF81923">
    <property type="entry name" value="Double Clp-N motif"/>
    <property type="match status" value="1"/>
</dbReference>
<dbReference type="GO" id="GO:0005737">
    <property type="term" value="C:cytoplasm"/>
    <property type="evidence" value="ECO:0007669"/>
    <property type="project" value="TreeGrafter"/>
</dbReference>
<dbReference type="SUPFAM" id="SSF52540">
    <property type="entry name" value="P-loop containing nucleoside triphosphate hydrolases"/>
    <property type="match status" value="2"/>
</dbReference>
<dbReference type="Pfam" id="PF00004">
    <property type="entry name" value="AAA"/>
    <property type="match status" value="1"/>
</dbReference>
<evidence type="ECO:0000259" key="7">
    <source>
        <dbReference type="PROSITE" id="PS51903"/>
    </source>
</evidence>
<dbReference type="Pfam" id="PF07724">
    <property type="entry name" value="AAA_2"/>
    <property type="match status" value="1"/>
</dbReference>
<dbReference type="InterPro" id="IPR004176">
    <property type="entry name" value="Clp_R_N"/>
</dbReference>
<evidence type="ECO:0000256" key="3">
    <source>
        <dbReference type="ARBA" id="ARBA00022840"/>
    </source>
</evidence>
<keyword evidence="4" id="KW-0143">Chaperone</keyword>
<dbReference type="PRINTS" id="PR00300">
    <property type="entry name" value="CLPPROTEASEA"/>
</dbReference>
<dbReference type="SMART" id="SM01086">
    <property type="entry name" value="ClpB_D2-small"/>
    <property type="match status" value="1"/>
</dbReference>
<dbReference type="NCBIfam" id="TIGR03345">
    <property type="entry name" value="VI_ClpV1"/>
    <property type="match status" value="1"/>
</dbReference>
<dbReference type="InterPro" id="IPR036628">
    <property type="entry name" value="Clp_N_dom_sf"/>
</dbReference>
<gene>
    <name evidence="8" type="ORF">MNBD_GAMMA22-533</name>
</gene>
<keyword evidence="3" id="KW-0067">ATP-binding</keyword>
<evidence type="ECO:0000256" key="2">
    <source>
        <dbReference type="ARBA" id="ARBA00022741"/>
    </source>
</evidence>
<dbReference type="InterPro" id="IPR019489">
    <property type="entry name" value="Clp_ATPase_C"/>
</dbReference>
<dbReference type="FunFam" id="3.40.50.300:FF:000010">
    <property type="entry name" value="Chaperone clpB 1, putative"/>
    <property type="match status" value="1"/>
</dbReference>
<dbReference type="Gene3D" id="3.40.50.300">
    <property type="entry name" value="P-loop containing nucleotide triphosphate hydrolases"/>
    <property type="match status" value="3"/>
</dbReference>
<dbReference type="Pfam" id="PF02861">
    <property type="entry name" value="Clp_N"/>
    <property type="match status" value="1"/>
</dbReference>
<dbReference type="Pfam" id="PF10431">
    <property type="entry name" value="ClpB_D2-small"/>
    <property type="match status" value="1"/>
</dbReference>
<evidence type="ECO:0000256" key="4">
    <source>
        <dbReference type="ARBA" id="ARBA00023186"/>
    </source>
</evidence>
<evidence type="ECO:0000256" key="6">
    <source>
        <dbReference type="SAM" id="MobiDB-lite"/>
    </source>
</evidence>
<evidence type="ECO:0000256" key="1">
    <source>
        <dbReference type="ARBA" id="ARBA00022737"/>
    </source>
</evidence>
<protein>
    <submittedName>
        <fullName evidence="8">ClpB-like protein</fullName>
    </submittedName>
</protein>
<name>A0A3B1A006_9ZZZZ</name>
<dbReference type="GO" id="GO:0034605">
    <property type="term" value="P:cellular response to heat"/>
    <property type="evidence" value="ECO:0007669"/>
    <property type="project" value="TreeGrafter"/>
</dbReference>
<keyword evidence="2" id="KW-0547">Nucleotide-binding</keyword>
<dbReference type="Gene3D" id="1.10.8.60">
    <property type="match status" value="1"/>
</dbReference>
<evidence type="ECO:0000313" key="8">
    <source>
        <dbReference type="EMBL" id="VAW92927.1"/>
    </source>
</evidence>
<dbReference type="InterPro" id="IPR003959">
    <property type="entry name" value="ATPase_AAA_core"/>
</dbReference>
<evidence type="ECO:0000256" key="5">
    <source>
        <dbReference type="SAM" id="Coils"/>
    </source>
</evidence>
<dbReference type="PANTHER" id="PTHR11638">
    <property type="entry name" value="ATP-DEPENDENT CLP PROTEASE"/>
    <property type="match status" value="1"/>
</dbReference>
<dbReference type="InterPro" id="IPR003593">
    <property type="entry name" value="AAA+_ATPase"/>
</dbReference>
<dbReference type="SMART" id="SM00382">
    <property type="entry name" value="AAA"/>
    <property type="match status" value="2"/>
</dbReference>
<feature type="region of interest" description="Disordered" evidence="6">
    <location>
        <begin position="766"/>
        <end position="788"/>
    </location>
</feature>
<dbReference type="GO" id="GO:0005524">
    <property type="term" value="F:ATP binding"/>
    <property type="evidence" value="ECO:0007669"/>
    <property type="project" value="UniProtKB-KW"/>
</dbReference>
<dbReference type="InterPro" id="IPR050130">
    <property type="entry name" value="ClpA_ClpB"/>
</dbReference>
<dbReference type="Gene3D" id="1.10.1780.10">
    <property type="entry name" value="Clp, N-terminal domain"/>
    <property type="match status" value="1"/>
</dbReference>
<dbReference type="InterPro" id="IPR027417">
    <property type="entry name" value="P-loop_NTPase"/>
</dbReference>
<organism evidence="8">
    <name type="scientific">hydrothermal vent metagenome</name>
    <dbReference type="NCBI Taxonomy" id="652676"/>
    <lineage>
        <taxon>unclassified sequences</taxon>
        <taxon>metagenomes</taxon>
        <taxon>ecological metagenomes</taxon>
    </lineage>
</organism>
<dbReference type="AlphaFoldDB" id="A0A3B1A006"/>
<accession>A0A3B1A006</accession>
<keyword evidence="5" id="KW-0175">Coiled coil</keyword>
<dbReference type="PANTHER" id="PTHR11638:SF181">
    <property type="entry name" value="ATPASE SUBUNIT OF ATP-DEPENDENT PROTEASE"/>
    <property type="match status" value="1"/>
</dbReference>
<dbReference type="InterPro" id="IPR041546">
    <property type="entry name" value="ClpA/ClpB_AAA_lid"/>
</dbReference>
<dbReference type="Pfam" id="PF17871">
    <property type="entry name" value="AAA_lid_9"/>
    <property type="match status" value="1"/>
</dbReference>
<dbReference type="InterPro" id="IPR018368">
    <property type="entry name" value="ClpA/B_CS1"/>
</dbReference>
<feature type="domain" description="Clp R" evidence="7">
    <location>
        <begin position="10"/>
        <end position="155"/>
    </location>
</feature>
<dbReference type="InterPro" id="IPR017729">
    <property type="entry name" value="ATPase_T6SS_ClpV1"/>
</dbReference>
<feature type="coiled-coil region" evidence="5">
    <location>
        <begin position="447"/>
        <end position="503"/>
    </location>
</feature>
<dbReference type="PROSITE" id="PS51903">
    <property type="entry name" value="CLP_R"/>
    <property type="match status" value="1"/>
</dbReference>
<dbReference type="CDD" id="cd00009">
    <property type="entry name" value="AAA"/>
    <property type="match status" value="1"/>
</dbReference>
<reference evidence="8" key="1">
    <citation type="submission" date="2018-06" db="EMBL/GenBank/DDBJ databases">
        <authorList>
            <person name="Zhirakovskaya E."/>
        </authorList>
    </citation>
    <scope>NUCLEOTIDE SEQUENCE</scope>
</reference>
<dbReference type="GO" id="GO:0016887">
    <property type="term" value="F:ATP hydrolysis activity"/>
    <property type="evidence" value="ECO:0007669"/>
    <property type="project" value="InterPro"/>
</dbReference>